<dbReference type="OrthoDB" id="6710009at2"/>
<proteinExistence type="predicted"/>
<feature type="chain" id="PRO_5009139741" evidence="1">
    <location>
        <begin position="25"/>
        <end position="328"/>
    </location>
</feature>
<reference evidence="2 3" key="1">
    <citation type="submission" date="2016-08" db="EMBL/GenBank/DDBJ databases">
        <title>Genome sequencing of Vibrio scophthalmi strain FP3289, an isolated from Paralichthys olivaceus.</title>
        <authorList>
            <person name="Han H.-J."/>
        </authorList>
    </citation>
    <scope>NUCLEOTIDE SEQUENCE [LARGE SCALE GENOMIC DNA]</scope>
    <source>
        <strain evidence="2 3">FP3289</strain>
    </source>
</reference>
<dbReference type="EMBL" id="MDCJ01000002">
    <property type="protein sequence ID" value="ODS12002.1"/>
    <property type="molecule type" value="Genomic_DNA"/>
</dbReference>
<sequence>MKHTLLTLCIGALFSGAFSSLAVAQETTLEFSNRTLNNDLPSASGVVVVDKKIFAVGDDSPWLYQLSPEFTIVEKDLIKEYPVRENGRIVKKVKPDFEALDNIEVSGKPSFVMLGSGSKLDVREWAFVISQDKQLKIERSLKPLYKNLRVAAGYSAEQEINVEGLATSDDSAFIINRGNGGSNVIFELDLETFQEYLAGAVDQVNDIKAYHVNLPVVEGFEAGLSGAEYWEETESLVLTASIEATGDAYNDGEILGSYVGLIELDELSTSKTVDLSQNLIPLMEGNKRLITKLESVAFTQQSDTAVSGVVASDNDDGTSEFFNFTLTK</sequence>
<dbReference type="PATRIC" id="fig|45658.8.peg.2281"/>
<dbReference type="AlphaFoldDB" id="A0A1E3WSF9"/>
<name>A0A1E3WSF9_9VIBR</name>
<evidence type="ECO:0000256" key="1">
    <source>
        <dbReference type="SAM" id="SignalP"/>
    </source>
</evidence>
<dbReference type="InterPro" id="IPR053851">
    <property type="entry name" value="DUF6929"/>
</dbReference>
<keyword evidence="1" id="KW-0732">Signal</keyword>
<feature type="signal peptide" evidence="1">
    <location>
        <begin position="1"/>
        <end position="24"/>
    </location>
</feature>
<accession>A0A1E3WSF9</accession>
<evidence type="ECO:0000313" key="2">
    <source>
        <dbReference type="EMBL" id="ODS12002.1"/>
    </source>
</evidence>
<dbReference type="Pfam" id="PF22000">
    <property type="entry name" value="DUF6929"/>
    <property type="match status" value="1"/>
</dbReference>
<comment type="caution">
    <text evidence="2">The sequence shown here is derived from an EMBL/GenBank/DDBJ whole genome shotgun (WGS) entry which is preliminary data.</text>
</comment>
<dbReference type="Proteomes" id="UP000095131">
    <property type="component" value="Unassembled WGS sequence"/>
</dbReference>
<organism evidence="2 3">
    <name type="scientific">Vibrio scophthalmi</name>
    <dbReference type="NCBI Taxonomy" id="45658"/>
    <lineage>
        <taxon>Bacteria</taxon>
        <taxon>Pseudomonadati</taxon>
        <taxon>Pseudomonadota</taxon>
        <taxon>Gammaproteobacteria</taxon>
        <taxon>Vibrionales</taxon>
        <taxon>Vibrionaceae</taxon>
        <taxon>Vibrio</taxon>
    </lineage>
</organism>
<protein>
    <submittedName>
        <fullName evidence="2">Uncharacterized protein</fullName>
    </submittedName>
</protein>
<dbReference type="RefSeq" id="WP_069446961.1">
    <property type="nucleotide sequence ID" value="NZ_MDCJ01000002.1"/>
</dbReference>
<evidence type="ECO:0000313" key="3">
    <source>
        <dbReference type="Proteomes" id="UP000095131"/>
    </source>
</evidence>
<gene>
    <name evidence="2" type="ORF">VSF3289_02272</name>
</gene>